<dbReference type="EMBL" id="AP035768">
    <property type="protein sequence ID" value="BFO16492.1"/>
    <property type="molecule type" value="Genomic_DNA"/>
</dbReference>
<proteinExistence type="predicted"/>
<protein>
    <submittedName>
        <fullName evidence="2">Uncharacterized protein</fullName>
    </submittedName>
</protein>
<reference evidence="2" key="2">
    <citation type="submission" date="2024-07" db="EMBL/GenBank/DDBJ databases">
        <title>Streptomyces haneummycinica sp. nov., a new antibiotic-producing actinobacterium isolated from marine sediment.</title>
        <authorList>
            <person name="Uemura M."/>
            <person name="Hamada M."/>
            <person name="Hirano S."/>
            <person name="Kobayashi K."/>
            <person name="Ohshiro T."/>
            <person name="Kobayashi T."/>
            <person name="Terahara T."/>
        </authorList>
    </citation>
    <scope>NUCLEOTIDE SEQUENCE</scope>
    <source>
        <strain evidence="2">KM77-8</strain>
    </source>
</reference>
<reference evidence="2" key="1">
    <citation type="submission" date="2024-06" db="EMBL/GenBank/DDBJ databases">
        <authorList>
            <consortium name="consrtm"/>
            <person name="Uemura M."/>
            <person name="Terahara T."/>
        </authorList>
    </citation>
    <scope>NUCLEOTIDE SEQUENCE</scope>
    <source>
        <strain evidence="2">KM77-8</strain>
    </source>
</reference>
<feature type="region of interest" description="Disordered" evidence="1">
    <location>
        <begin position="1"/>
        <end position="24"/>
    </location>
</feature>
<accession>A0AAT9HG83</accession>
<feature type="compositionally biased region" description="Basic and acidic residues" evidence="1">
    <location>
        <begin position="1"/>
        <end position="12"/>
    </location>
</feature>
<dbReference type="AlphaFoldDB" id="A0AAT9HG83"/>
<feature type="region of interest" description="Disordered" evidence="1">
    <location>
        <begin position="95"/>
        <end position="119"/>
    </location>
</feature>
<evidence type="ECO:0000256" key="1">
    <source>
        <dbReference type="SAM" id="MobiDB-lite"/>
    </source>
</evidence>
<evidence type="ECO:0000313" key="2">
    <source>
        <dbReference type="EMBL" id="BFO16492.1"/>
    </source>
</evidence>
<gene>
    <name evidence="2" type="ORF">SHKM778_28800</name>
</gene>
<name>A0AAT9HG83_9ACTN</name>
<organism evidence="2">
    <name type="scientific">Streptomyces haneummycinicus</name>
    <dbReference type="NCBI Taxonomy" id="3074435"/>
    <lineage>
        <taxon>Bacteria</taxon>
        <taxon>Bacillati</taxon>
        <taxon>Actinomycetota</taxon>
        <taxon>Actinomycetes</taxon>
        <taxon>Kitasatosporales</taxon>
        <taxon>Streptomycetaceae</taxon>
        <taxon>Streptomyces</taxon>
    </lineage>
</organism>
<sequence length="145" mass="15772">MSVRRSAEESRDIGAGGQWQTAEVESALTIPHESEALASEAERRRCLPRDRPRGLIADGCGDTARDVLYEQVRGAPSVLIRAGVHQHVRQQLVHGEKDDLGDFTTDPPPGEMVTHHTAHETQVPLLEPEGHFELAPAASGRSSGR</sequence>